<evidence type="ECO:0000256" key="2">
    <source>
        <dbReference type="ARBA" id="ARBA00022679"/>
    </source>
</evidence>
<dbReference type="HAMAP" id="MF_00198">
    <property type="entry name" value="Spermidine_synth"/>
    <property type="match status" value="1"/>
</dbReference>
<sequence>MEKNLEPGRHLLYMEWYTGGDVGLFMKMNRVLFSGQSEYQRVDVFENPELGRVFSLDGITMTTEVDEFMYHEMLVHVPMFIHPNPKRVLIIGGGDGGSTREALKHPSVEEVILCEIDPMVIEAARNYLPTTSVEFNNPKLKIVNENGAEYVKQFENYFDVIIVDSTDPTAGEGGHLFTEDFYKACNNALTENGVFSAETEDPFYDRAWVGIAYNRIKSAFPITKVYMGFMTTYPSGMWSYTFASKGLDPLKDFDPEKVRSFEKRDTLKYYNEEIHVASFALPNFVKKLIGIEK</sequence>
<comment type="similarity">
    <text evidence="1 4">Belongs to the spermidine/spermine synthase family.</text>
</comment>
<dbReference type="EMBL" id="FQUI01000003">
    <property type="protein sequence ID" value="SHE36575.1"/>
    <property type="molecule type" value="Genomic_DNA"/>
</dbReference>
<dbReference type="GO" id="GO:0008295">
    <property type="term" value="P:spermidine biosynthetic process"/>
    <property type="evidence" value="ECO:0007669"/>
    <property type="project" value="UniProtKB-UniRule"/>
</dbReference>
<feature type="binding site" evidence="4">
    <location>
        <position position="115"/>
    </location>
    <ligand>
        <name>S-methyl-5'-thioadenosine</name>
        <dbReference type="ChEBI" id="CHEBI:17509"/>
    </ligand>
</feature>
<keyword evidence="3 4" id="KW-0620">Polyamine biosynthesis</keyword>
<evidence type="ECO:0000313" key="7">
    <source>
        <dbReference type="EMBL" id="SHE36575.1"/>
    </source>
</evidence>
<comment type="pathway">
    <text evidence="4">Amine and polyamine biosynthesis; spermidine biosynthesis; spermidine from putrescine: step 1/1.</text>
</comment>
<dbReference type="RefSeq" id="WP_072862673.1">
    <property type="nucleotide sequence ID" value="NZ_FQUI01000003.1"/>
</dbReference>
<name>A0A1M4SWJ9_MARH1</name>
<dbReference type="NCBIfam" id="NF037959">
    <property type="entry name" value="MFS_SpdSyn"/>
    <property type="match status" value="1"/>
</dbReference>
<feature type="binding site" evidence="4">
    <location>
        <begin position="164"/>
        <end position="167"/>
    </location>
    <ligand>
        <name>spermidine</name>
        <dbReference type="ChEBI" id="CHEBI:57834"/>
    </ligand>
</feature>
<dbReference type="PROSITE" id="PS51006">
    <property type="entry name" value="PABS_2"/>
    <property type="match status" value="1"/>
</dbReference>
<dbReference type="NCBIfam" id="NF002010">
    <property type="entry name" value="PRK00811.1"/>
    <property type="match status" value="1"/>
</dbReference>
<feature type="binding site" evidence="4">
    <location>
        <position position="95"/>
    </location>
    <ligand>
        <name>spermidine</name>
        <dbReference type="ChEBI" id="CHEBI:57834"/>
    </ligand>
</feature>
<dbReference type="SUPFAM" id="SSF53335">
    <property type="entry name" value="S-adenosyl-L-methionine-dependent methyltransferases"/>
    <property type="match status" value="1"/>
</dbReference>
<feature type="binding site" evidence="4">
    <location>
        <position position="71"/>
    </location>
    <ligand>
        <name>spermidine</name>
        <dbReference type="ChEBI" id="CHEBI:57834"/>
    </ligand>
</feature>
<evidence type="ECO:0000259" key="6">
    <source>
        <dbReference type="PROSITE" id="PS51006"/>
    </source>
</evidence>
<dbReference type="InterPro" id="IPR035246">
    <property type="entry name" value="Spermidine_synt_N"/>
</dbReference>
<dbReference type="AlphaFoldDB" id="A0A1M4SWJ9"/>
<dbReference type="Proteomes" id="UP000184334">
    <property type="component" value="Unassembled WGS sequence"/>
</dbReference>
<reference evidence="7" key="1">
    <citation type="submission" date="2016-11" db="EMBL/GenBank/DDBJ databases">
        <authorList>
            <person name="Varghese N."/>
            <person name="Submissions S."/>
        </authorList>
    </citation>
    <scope>NUCLEOTIDE SEQUENCE [LARGE SCALE GENOMIC DNA]</scope>
    <source>
        <strain evidence="7">DSM 16785</strain>
    </source>
</reference>
<evidence type="ECO:0000256" key="3">
    <source>
        <dbReference type="ARBA" id="ARBA00023115"/>
    </source>
</evidence>
<feature type="binding site" evidence="4">
    <location>
        <begin position="146"/>
        <end position="147"/>
    </location>
    <ligand>
        <name>S-methyl-5'-thioadenosine</name>
        <dbReference type="ChEBI" id="CHEBI:17509"/>
    </ligand>
</feature>
<keyword evidence="2 4" id="KW-0808">Transferase</keyword>
<dbReference type="OrthoDB" id="9793120at2"/>
<dbReference type="Pfam" id="PF01564">
    <property type="entry name" value="Spermine_synth"/>
    <property type="match status" value="1"/>
</dbReference>
<comment type="function">
    <text evidence="4">Catalyzes the irreversible transfer of a propylamine group from the amino donor S-adenosylmethioninamine (decarboxy-AdoMet) to putrescine (1,4-diaminobutane) to yield spermidine.</text>
</comment>
<dbReference type="GO" id="GO:0004766">
    <property type="term" value="F:spermidine synthase activity"/>
    <property type="evidence" value="ECO:0007669"/>
    <property type="project" value="UniProtKB-UniRule"/>
</dbReference>
<comment type="catalytic activity">
    <reaction evidence="4">
        <text>S-adenosyl 3-(methylsulfanyl)propylamine + putrescine = S-methyl-5'-thioadenosine + spermidine + H(+)</text>
        <dbReference type="Rhea" id="RHEA:12721"/>
        <dbReference type="ChEBI" id="CHEBI:15378"/>
        <dbReference type="ChEBI" id="CHEBI:17509"/>
        <dbReference type="ChEBI" id="CHEBI:57443"/>
        <dbReference type="ChEBI" id="CHEBI:57834"/>
        <dbReference type="ChEBI" id="CHEBI:326268"/>
        <dbReference type="EC" id="2.5.1.16"/>
    </reaction>
</comment>
<dbReference type="Gene3D" id="3.40.50.150">
    <property type="entry name" value="Vaccinia Virus protein VP39"/>
    <property type="match status" value="1"/>
</dbReference>
<feature type="active site" description="Proton acceptor" evidence="4 5">
    <location>
        <position position="164"/>
    </location>
</feature>
<dbReference type="STRING" id="1122195.SAMN02745164_00281"/>
<dbReference type="CDD" id="cd02440">
    <property type="entry name" value="AdoMet_MTases"/>
    <property type="match status" value="1"/>
</dbReference>
<dbReference type="InterPro" id="IPR030374">
    <property type="entry name" value="PABS"/>
</dbReference>
<dbReference type="Gene3D" id="2.30.140.10">
    <property type="entry name" value="Spermidine synthase, tetramerisation domain"/>
    <property type="match status" value="1"/>
</dbReference>
<comment type="caution">
    <text evidence="4">Lacks conserved residue(s) required for the propagation of feature annotation.</text>
</comment>
<evidence type="ECO:0000256" key="1">
    <source>
        <dbReference type="ARBA" id="ARBA00007867"/>
    </source>
</evidence>
<proteinExistence type="inferred from homology"/>
<evidence type="ECO:0000256" key="5">
    <source>
        <dbReference type="PROSITE-ProRule" id="PRU00354"/>
    </source>
</evidence>
<dbReference type="InterPro" id="IPR029063">
    <property type="entry name" value="SAM-dependent_MTases_sf"/>
</dbReference>
<dbReference type="PANTHER" id="PTHR11558:SF11">
    <property type="entry name" value="SPERMIDINE SYNTHASE"/>
    <property type="match status" value="1"/>
</dbReference>
<dbReference type="NCBIfam" id="TIGR00417">
    <property type="entry name" value="speE"/>
    <property type="match status" value="1"/>
</dbReference>
<keyword evidence="8" id="KW-1185">Reference proteome</keyword>
<gene>
    <name evidence="4" type="primary">speE</name>
    <name evidence="7" type="ORF">SAMN02745164_00281</name>
</gene>
<protein>
    <recommendedName>
        <fullName evidence="4">Polyamine aminopropyltransferase</fullName>
    </recommendedName>
    <alternativeName>
        <fullName evidence="4">Putrescine aminopropyltransferase</fullName>
        <shortName evidence="4">PAPT</shortName>
    </alternativeName>
    <alternativeName>
        <fullName evidence="4">Spermidine synthase</fullName>
        <shortName evidence="4">SPDS</shortName>
        <shortName evidence="4">SPDSY</shortName>
        <ecNumber evidence="4">2.5.1.16</ecNumber>
    </alternativeName>
</protein>
<dbReference type="InterPro" id="IPR037163">
    <property type="entry name" value="Spermidine_synt_N_sf"/>
</dbReference>
<dbReference type="GO" id="GO:0005829">
    <property type="term" value="C:cytosol"/>
    <property type="evidence" value="ECO:0007669"/>
    <property type="project" value="TreeGrafter"/>
</dbReference>
<dbReference type="PANTHER" id="PTHR11558">
    <property type="entry name" value="SPERMIDINE/SPERMINE SYNTHASE"/>
    <property type="match status" value="1"/>
</dbReference>
<feature type="binding site" evidence="4">
    <location>
        <position position="40"/>
    </location>
    <ligand>
        <name>S-methyl-5'-thioadenosine</name>
        <dbReference type="ChEBI" id="CHEBI:17509"/>
    </ligand>
</feature>
<evidence type="ECO:0000313" key="8">
    <source>
        <dbReference type="Proteomes" id="UP000184334"/>
    </source>
</evidence>
<accession>A0A1M4SWJ9</accession>
<feature type="domain" description="PABS" evidence="6">
    <location>
        <begin position="10"/>
        <end position="245"/>
    </location>
</feature>
<dbReference type="InterPro" id="IPR001045">
    <property type="entry name" value="Spermi_synthase"/>
</dbReference>
<organism evidence="7 8">
    <name type="scientific">Marinitoga hydrogenitolerans (strain DSM 16785 / JCM 12826 / AT1271)</name>
    <dbReference type="NCBI Taxonomy" id="1122195"/>
    <lineage>
        <taxon>Bacteria</taxon>
        <taxon>Thermotogati</taxon>
        <taxon>Thermotogota</taxon>
        <taxon>Thermotogae</taxon>
        <taxon>Petrotogales</taxon>
        <taxon>Petrotogaceae</taxon>
        <taxon>Marinitoga</taxon>
    </lineage>
</organism>
<evidence type="ECO:0000256" key="4">
    <source>
        <dbReference type="HAMAP-Rule" id="MF_00198"/>
    </source>
</evidence>
<dbReference type="UniPathway" id="UPA00248">
    <property type="reaction ID" value="UER00314"/>
</dbReference>
<comment type="caution">
    <text evidence="7">The sequence shown here is derived from an EMBL/GenBank/DDBJ whole genome shotgun (WGS) entry which is preliminary data.</text>
</comment>
<comment type="subunit">
    <text evidence="4">Homodimer or homotetramer.</text>
</comment>
<dbReference type="EC" id="2.5.1.16" evidence="4"/>
<dbReference type="Pfam" id="PF17284">
    <property type="entry name" value="Spermine_synt_N"/>
    <property type="match status" value="1"/>
</dbReference>
<keyword evidence="4" id="KW-0745">Spermidine biosynthesis</keyword>